<dbReference type="EMBL" id="JAFBMS010000103">
    <property type="protein sequence ID" value="KAG9336046.1"/>
    <property type="molecule type" value="Genomic_DNA"/>
</dbReference>
<sequence length="72" mass="8346">MGKMDSLSFSRRQSQSPSPQYTHTLHPQPPETDMLRPTTVHCSLQRIERNLFLTLRQSALKLCMETVRYGVL</sequence>
<evidence type="ECO:0000256" key="1">
    <source>
        <dbReference type="SAM" id="MobiDB-lite"/>
    </source>
</evidence>
<protein>
    <submittedName>
        <fullName evidence="2">Uncharacterized protein</fullName>
    </submittedName>
</protein>
<proteinExistence type="predicted"/>
<feature type="region of interest" description="Disordered" evidence="1">
    <location>
        <begin position="1"/>
        <end position="36"/>
    </location>
</feature>
<dbReference type="AlphaFoldDB" id="A0A8T2N7Y6"/>
<accession>A0A8T2N7Y6</accession>
<keyword evidence="3" id="KW-1185">Reference proteome</keyword>
<evidence type="ECO:0000313" key="2">
    <source>
        <dbReference type="EMBL" id="KAG9336046.1"/>
    </source>
</evidence>
<organism evidence="2 3">
    <name type="scientific">Albula glossodonta</name>
    <name type="common">roundjaw bonefish</name>
    <dbReference type="NCBI Taxonomy" id="121402"/>
    <lineage>
        <taxon>Eukaryota</taxon>
        <taxon>Metazoa</taxon>
        <taxon>Chordata</taxon>
        <taxon>Craniata</taxon>
        <taxon>Vertebrata</taxon>
        <taxon>Euteleostomi</taxon>
        <taxon>Actinopterygii</taxon>
        <taxon>Neopterygii</taxon>
        <taxon>Teleostei</taxon>
        <taxon>Albuliformes</taxon>
        <taxon>Albulidae</taxon>
        <taxon>Albula</taxon>
    </lineage>
</organism>
<evidence type="ECO:0000313" key="3">
    <source>
        <dbReference type="Proteomes" id="UP000824540"/>
    </source>
</evidence>
<reference evidence="2" key="1">
    <citation type="thesis" date="2021" institute="BYU ScholarsArchive" country="Provo, UT, USA">
        <title>Applications of and Algorithms for Genome Assembly and Genomic Analyses with an Emphasis on Marine Teleosts.</title>
        <authorList>
            <person name="Pickett B.D."/>
        </authorList>
    </citation>
    <scope>NUCLEOTIDE SEQUENCE</scope>
    <source>
        <strain evidence="2">HI-2016</strain>
    </source>
</reference>
<comment type="caution">
    <text evidence="2">The sequence shown here is derived from an EMBL/GenBank/DDBJ whole genome shotgun (WGS) entry which is preliminary data.</text>
</comment>
<feature type="compositionally biased region" description="Low complexity" evidence="1">
    <location>
        <begin position="1"/>
        <end position="20"/>
    </location>
</feature>
<name>A0A8T2N7Y6_9TELE</name>
<gene>
    <name evidence="2" type="ORF">JZ751_003312</name>
</gene>
<dbReference type="Proteomes" id="UP000824540">
    <property type="component" value="Unassembled WGS sequence"/>
</dbReference>